<evidence type="ECO:0000256" key="1">
    <source>
        <dbReference type="SAM" id="MobiDB-lite"/>
    </source>
</evidence>
<comment type="caution">
    <text evidence="2">The sequence shown here is derived from an EMBL/GenBank/DDBJ whole genome shotgun (WGS) entry which is preliminary data.</text>
</comment>
<organism evidence="2 3">
    <name type="scientific">Kitasatospora xanthocidica</name>
    <dbReference type="NCBI Taxonomy" id="83382"/>
    <lineage>
        <taxon>Bacteria</taxon>
        <taxon>Bacillati</taxon>
        <taxon>Actinomycetota</taxon>
        <taxon>Actinomycetes</taxon>
        <taxon>Kitasatosporales</taxon>
        <taxon>Streptomycetaceae</taxon>
        <taxon>Kitasatospora</taxon>
    </lineage>
</organism>
<proteinExistence type="predicted"/>
<dbReference type="Proteomes" id="UP000263377">
    <property type="component" value="Unassembled WGS sequence"/>
</dbReference>
<dbReference type="PANTHER" id="PTHR43223:SF1">
    <property type="entry name" value="ALKYL_ARYL-SULFATASE BDS1"/>
    <property type="match status" value="1"/>
</dbReference>
<dbReference type="AlphaFoldDB" id="A0A372ZLF7"/>
<dbReference type="Gene3D" id="1.25.40.880">
    <property type="entry name" value="Alkyl sulfatase, dimerisation domain"/>
    <property type="match status" value="1"/>
</dbReference>
<gene>
    <name evidence="2" type="ORF">DR950_01860</name>
</gene>
<sequence length="549" mass="56365">MADTFVPMEPTAYVTRRNLAGAKELPDAPADFENAQRGLLAAPPYRALPSLDGEEAVWHFHAFDFHTSDTPADADSPVAAPLRRQGLLALPSGLFRVADGLYQVRGFDLANLTVVTGPRALLVIDPLGSYETARAALALYRSTTGDTRPVRAVVHTQSGVDHFGGVRGLFTGSRTGPPAGPPADLAVYAPDGFLADAVLRQVTEGARQARLVDYAYGTRLGIGPLALAGSDLGRTVSTGRPDFLAPTDTVGGPLSAPTPRAHWPAWTGIPWQEGLYAVEAAGVRMVLRPAGGHASPAELNLYLPAHRAVYLAGAGLLGAPGPARAELLDATAAAFGTPAEVGLGAYGHPVWGAPYVSAWLAAHRAAAGALPDAGAVAPLLAAPGHLDTPSRTVREVWARLTGTALGAARPAVTARAQLAAADGAHRDGTERYGSEQDGARRAVDAAQRAYDGGGGGGGGAVPDYARAVLLLDPVVGACAIPSAVPAPVERRARALQSAALTQLGYLAAHGRLRNALLTAARDVLGPGAVAPRFAATVHDLAVCADPLAI</sequence>
<dbReference type="GO" id="GO:0018741">
    <property type="term" value="F:linear primary-alkylsulfatase activity"/>
    <property type="evidence" value="ECO:0007669"/>
    <property type="project" value="TreeGrafter"/>
</dbReference>
<reference evidence="2 3" key="1">
    <citation type="submission" date="2018-08" db="EMBL/GenBank/DDBJ databases">
        <title>Diversity &amp; Physiological Properties of Lignin-Decomposing Actinobacteria from Soil.</title>
        <authorList>
            <person name="Roh S.G."/>
            <person name="Kim S.B."/>
        </authorList>
    </citation>
    <scope>NUCLEOTIDE SEQUENCE [LARGE SCALE GENOMIC DNA]</scope>
    <source>
        <strain evidence="2 3">MMS17-GH009</strain>
    </source>
</reference>
<protein>
    <submittedName>
        <fullName evidence="2">MBL fold metallo-hydrolase</fullName>
    </submittedName>
</protein>
<dbReference type="InterPro" id="IPR038536">
    <property type="entry name" value="Alkyl/aryl-sulf_dimr_sf"/>
</dbReference>
<dbReference type="EMBL" id="QVIG01000001">
    <property type="protein sequence ID" value="RGD56703.1"/>
    <property type="molecule type" value="Genomic_DNA"/>
</dbReference>
<feature type="compositionally biased region" description="Basic and acidic residues" evidence="1">
    <location>
        <begin position="423"/>
        <end position="440"/>
    </location>
</feature>
<accession>A0A372ZLF7</accession>
<feature type="region of interest" description="Disordered" evidence="1">
    <location>
        <begin position="420"/>
        <end position="440"/>
    </location>
</feature>
<evidence type="ECO:0000313" key="3">
    <source>
        <dbReference type="Proteomes" id="UP000263377"/>
    </source>
</evidence>
<name>A0A372ZLF7_9ACTN</name>
<dbReference type="GO" id="GO:0018909">
    <property type="term" value="P:dodecyl sulfate metabolic process"/>
    <property type="evidence" value="ECO:0007669"/>
    <property type="project" value="TreeGrafter"/>
</dbReference>
<dbReference type="InterPro" id="IPR036866">
    <property type="entry name" value="RibonucZ/Hydroxyglut_hydro"/>
</dbReference>
<dbReference type="SUPFAM" id="SSF56281">
    <property type="entry name" value="Metallo-hydrolase/oxidoreductase"/>
    <property type="match status" value="1"/>
</dbReference>
<keyword evidence="3" id="KW-1185">Reference proteome</keyword>
<dbReference type="PANTHER" id="PTHR43223">
    <property type="entry name" value="ALKYL/ARYL-SULFATASE"/>
    <property type="match status" value="1"/>
</dbReference>
<keyword evidence="2" id="KW-0378">Hydrolase</keyword>
<evidence type="ECO:0000313" key="2">
    <source>
        <dbReference type="EMBL" id="RGD56703.1"/>
    </source>
</evidence>
<dbReference type="Gene3D" id="3.60.15.30">
    <property type="entry name" value="Metallo-beta-lactamase domain"/>
    <property type="match status" value="1"/>
</dbReference>
<dbReference type="RefSeq" id="WP_117485276.1">
    <property type="nucleotide sequence ID" value="NZ_QVIG01000001.1"/>
</dbReference>
<dbReference type="InterPro" id="IPR052195">
    <property type="entry name" value="Bact_Alkyl/Aryl-Sulfatase"/>
</dbReference>